<dbReference type="Proteomes" id="UP000694867">
    <property type="component" value="Unplaced"/>
</dbReference>
<feature type="domain" description="R3H" evidence="3">
    <location>
        <begin position="814"/>
        <end position="879"/>
    </location>
</feature>
<evidence type="ECO:0000313" key="5">
    <source>
        <dbReference type="Proteomes" id="UP000694867"/>
    </source>
</evidence>
<feature type="domain" description="XRN2-binding (XTBD)" evidence="4">
    <location>
        <begin position="11"/>
        <end position="100"/>
    </location>
</feature>
<dbReference type="GeneID" id="108864108"/>
<feature type="compositionally biased region" description="Low complexity" evidence="1">
    <location>
        <begin position="470"/>
        <end position="481"/>
    </location>
</feature>
<feature type="compositionally biased region" description="Basic and acidic residues" evidence="1">
    <location>
        <begin position="115"/>
        <end position="137"/>
    </location>
</feature>
<evidence type="ECO:0000256" key="1">
    <source>
        <dbReference type="SAM" id="MobiDB-lite"/>
    </source>
</evidence>
<proteinExistence type="predicted"/>
<dbReference type="Gene3D" id="3.30.1370.50">
    <property type="entry name" value="R3H-like domain"/>
    <property type="match status" value="1"/>
</dbReference>
<feature type="region of interest" description="Disordered" evidence="1">
    <location>
        <begin position="426"/>
        <end position="487"/>
    </location>
</feature>
<feature type="domain" description="G-patch" evidence="2">
    <location>
        <begin position="765"/>
        <end position="809"/>
    </location>
</feature>
<evidence type="ECO:0000313" key="6">
    <source>
        <dbReference type="RefSeq" id="XP_018494590.1"/>
    </source>
</evidence>
<dbReference type="GO" id="GO:0003676">
    <property type="term" value="F:nucleic acid binding"/>
    <property type="evidence" value="ECO:0007669"/>
    <property type="project" value="UniProtKB-UniRule"/>
</dbReference>
<dbReference type="SMART" id="SM00443">
    <property type="entry name" value="G_patch"/>
    <property type="match status" value="1"/>
</dbReference>
<organism evidence="5 6">
    <name type="scientific">Galendromus occidentalis</name>
    <name type="common">western predatory mite</name>
    <dbReference type="NCBI Taxonomy" id="34638"/>
    <lineage>
        <taxon>Eukaryota</taxon>
        <taxon>Metazoa</taxon>
        <taxon>Ecdysozoa</taxon>
        <taxon>Arthropoda</taxon>
        <taxon>Chelicerata</taxon>
        <taxon>Arachnida</taxon>
        <taxon>Acari</taxon>
        <taxon>Parasitiformes</taxon>
        <taxon>Mesostigmata</taxon>
        <taxon>Gamasina</taxon>
        <taxon>Phytoseioidea</taxon>
        <taxon>Phytoseiidae</taxon>
        <taxon>Typhlodrominae</taxon>
        <taxon>Galendromus</taxon>
    </lineage>
</organism>
<dbReference type="InterPro" id="IPR021859">
    <property type="entry name" value="XTBD"/>
</dbReference>
<dbReference type="RefSeq" id="XP_018494590.1">
    <property type="nucleotide sequence ID" value="XM_018639074.1"/>
</dbReference>
<sequence length="916" mass="101177">MTYNHPSNADLERYRQPEEGLDQWRVKKAFLEKNWDEFPMERRPRLIALMHCFHNIHVWGCSYPLAVMQEVQRLSGGLMTTKPKASRKPDFVKINFVAATPTLNRFQILNEEEKREVGQAKLSENEGKDKNDVSKASKRERKRKKKKKQAPEPTDCEMEVVETADDIAEIDQPRCGLGFSRSLTTNSSTESDPKHEGGFVFGKKDDYIKKLGFVKATEANEGFQFGKPVLTNQLPVLETGVFQFGVDKSSANKQSSTEEFSFGNVRTERLKSSEDLRQKFEDASLQEATSEPTENHSDSKAVNGTDQFKILAALEAARSALRKVRPPLAQSRVEFFMLQVNLVTQGEIKVSSDAAGQTTLTYQGALVASGPSEPAAYEDFRGKILSSEPWQVSSRGPHLILESGVPEVSPTPAKRKPRAKAFFDGAASSGRTSFPGDGFKNPALPSTGDSLGSPANLSTGEKSLSAEIPANTTSNANSKNAQSRPLTRVAQSEILRNLDTVRKLFWNSNFMTKIDMLGGFEKDPFVALNMAFQMAVLKPVREAEVATSSCKFHISSSGDQKSCILRVHGVVVTETSAKSRGDARKLAALHFLNLLRSRAQLRIAFENGEHRLLSHGNPGPDLNPKLQRNVQARSNTLMSSKPCGLEGLFLVKSAQCNSDLRAILDRSSHANDIPPPVFTHTLEGKEEVCRLSLCGGKLEFEGRGDTKAGSRDRAMHTALKTLIASCPTILVGSMAADTNEFSRETMPLGTNTKSVADGLNRRLTQDNVGFQLLERMGWSGGSLGGGGGLIEPIMLQDHSGNRGLGYSKAEGPGKRFRANIYARLREFLRETDVFQELKFSPTFSNDERKQIHTIARELGLRSKSTDRPEGRVLCVSHNIDWRKIFESLMQRGGKIGKFQLLPPGSWSVPDPSRNSQ</sequence>
<reference evidence="6" key="1">
    <citation type="submission" date="2025-08" db="UniProtKB">
        <authorList>
            <consortium name="RefSeq"/>
        </authorList>
    </citation>
    <scope>IDENTIFICATION</scope>
</reference>
<accession>A0AAJ7L3F3</accession>
<dbReference type="PROSITE" id="PS51827">
    <property type="entry name" value="XTBD"/>
    <property type="match status" value="1"/>
</dbReference>
<evidence type="ECO:0000259" key="4">
    <source>
        <dbReference type="PROSITE" id="PS51827"/>
    </source>
</evidence>
<evidence type="ECO:0000259" key="3">
    <source>
        <dbReference type="PROSITE" id="PS51061"/>
    </source>
</evidence>
<gene>
    <name evidence="6" type="primary">LOC108864108</name>
</gene>
<feature type="compositionally biased region" description="Basic residues" evidence="1">
    <location>
        <begin position="138"/>
        <end position="148"/>
    </location>
</feature>
<dbReference type="InterPro" id="IPR000467">
    <property type="entry name" value="G_patch_dom"/>
</dbReference>
<dbReference type="Pfam" id="PF01424">
    <property type="entry name" value="R3H"/>
    <property type="match status" value="1"/>
</dbReference>
<dbReference type="InterPro" id="IPR001374">
    <property type="entry name" value="R3H_dom"/>
</dbReference>
<dbReference type="PROSITE" id="PS50174">
    <property type="entry name" value="G_PATCH"/>
    <property type="match status" value="1"/>
</dbReference>
<dbReference type="KEGG" id="goe:108864108"/>
<dbReference type="AlphaFoldDB" id="A0AAJ7L3F3"/>
<dbReference type="InterPro" id="IPR036867">
    <property type="entry name" value="R3H_dom_sf"/>
</dbReference>
<feature type="compositionally biased region" description="Polar residues" evidence="1">
    <location>
        <begin position="447"/>
        <end position="462"/>
    </location>
</feature>
<feature type="region of interest" description="Disordered" evidence="1">
    <location>
        <begin position="115"/>
        <end position="156"/>
    </location>
</feature>
<name>A0AAJ7L3F3_9ACAR</name>
<keyword evidence="5" id="KW-1185">Reference proteome</keyword>
<evidence type="ECO:0000259" key="2">
    <source>
        <dbReference type="PROSITE" id="PS50174"/>
    </source>
</evidence>
<protein>
    <submittedName>
        <fullName evidence="6">Uncharacterized protein LOC108864108</fullName>
    </submittedName>
</protein>
<dbReference type="PROSITE" id="PS51061">
    <property type="entry name" value="R3H"/>
    <property type="match status" value="1"/>
</dbReference>
<dbReference type="Pfam" id="PF11952">
    <property type="entry name" value="XTBD"/>
    <property type="match status" value="1"/>
</dbReference>
<dbReference type="SUPFAM" id="SSF82708">
    <property type="entry name" value="R3H domain"/>
    <property type="match status" value="1"/>
</dbReference>
<dbReference type="Pfam" id="PF01585">
    <property type="entry name" value="G-patch"/>
    <property type="match status" value="1"/>
</dbReference>